<comment type="caution">
    <text evidence="7">The sequence shown here is derived from an EMBL/GenBank/DDBJ whole genome shotgun (WGS) entry which is preliminary data.</text>
</comment>
<feature type="signal peptide" evidence="5">
    <location>
        <begin position="1"/>
        <end position="19"/>
    </location>
</feature>
<gene>
    <name evidence="7" type="primary">zpld1</name>
    <name evidence="7" type="ORF">AWC38_SpisGene211</name>
</gene>
<evidence type="ECO:0000256" key="2">
    <source>
        <dbReference type="ARBA" id="ARBA00023157"/>
    </source>
</evidence>
<reference evidence="8" key="1">
    <citation type="journal article" date="2017" name="bioRxiv">
        <title>Comparative analysis of the genomes of Stylophora pistillata and Acropora digitifera provides evidence for extensive differences between species of corals.</title>
        <authorList>
            <person name="Voolstra C.R."/>
            <person name="Li Y."/>
            <person name="Liew Y.J."/>
            <person name="Baumgarten S."/>
            <person name="Zoccola D."/>
            <person name="Flot J.-F."/>
            <person name="Tambutte S."/>
            <person name="Allemand D."/>
            <person name="Aranda M."/>
        </authorList>
    </citation>
    <scope>NUCLEOTIDE SEQUENCE [LARGE SCALE GENOMIC DNA]</scope>
</reference>
<evidence type="ECO:0000313" key="8">
    <source>
        <dbReference type="Proteomes" id="UP000225706"/>
    </source>
</evidence>
<dbReference type="OrthoDB" id="5985361at2759"/>
<dbReference type="EMBL" id="LSMT01000001">
    <property type="protein sequence ID" value="PFX34922.1"/>
    <property type="molecule type" value="Genomic_DNA"/>
</dbReference>
<name>A0A2B4T2B8_STYPI</name>
<dbReference type="Gene3D" id="2.60.40.4100">
    <property type="entry name" value="Zona pellucida, ZP-C domain"/>
    <property type="match status" value="1"/>
</dbReference>
<dbReference type="AlphaFoldDB" id="A0A2B4T2B8"/>
<dbReference type="PANTHER" id="PTHR14002:SF43">
    <property type="entry name" value="DELTA-LIKE PROTEIN"/>
    <property type="match status" value="1"/>
</dbReference>
<dbReference type="InterPro" id="IPR042235">
    <property type="entry name" value="ZP-C_dom"/>
</dbReference>
<dbReference type="SMART" id="SM00241">
    <property type="entry name" value="ZP"/>
    <property type="match status" value="1"/>
</dbReference>
<dbReference type="CDD" id="cd12087">
    <property type="entry name" value="TM_EGFR-like"/>
    <property type="match status" value="1"/>
</dbReference>
<sequence>MKTLIILAVFGTLFRLGTSHMYDAPEGKVTCNNNHTIDIKITNVNDLDEWKEHEWQLQNNSTCKPVFANKTVTYSALKLPDCAWNSEQPANSSIKYVLRINPTKTKGNSSNEHLRGYDHLYYVSCSYYNQNTSSASFVPIKNREDNDSSTAFFSFNLRAFLYANYTGEVPNKVPLKKMLYFRASVVTSSAAPNLDLFPVHCYSSKSYRPDSEKGRVTLIEEGCGNKHTSDDLGDTLSYSCKSDSPKEMFSIQSFRYYGAEGGDPVYFHCVLRVCLADKTPSLCECPSNSACPSSRKKRSTMDETKVYHVSTGPFIFENDEEEKETGSGEENETQSLSTSTITTVAISGVLAVAIICLTVYLILRSRNKRRQRDDIYIASQAPEL</sequence>
<feature type="compositionally biased region" description="Acidic residues" evidence="3">
    <location>
        <begin position="318"/>
        <end position="332"/>
    </location>
</feature>
<keyword evidence="8" id="KW-1185">Reference proteome</keyword>
<organism evidence="7 8">
    <name type="scientific">Stylophora pistillata</name>
    <name type="common">Smooth cauliflower coral</name>
    <dbReference type="NCBI Taxonomy" id="50429"/>
    <lineage>
        <taxon>Eukaryota</taxon>
        <taxon>Metazoa</taxon>
        <taxon>Cnidaria</taxon>
        <taxon>Anthozoa</taxon>
        <taxon>Hexacorallia</taxon>
        <taxon>Scleractinia</taxon>
        <taxon>Astrocoeniina</taxon>
        <taxon>Pocilloporidae</taxon>
        <taxon>Stylophora</taxon>
    </lineage>
</organism>
<evidence type="ECO:0000256" key="1">
    <source>
        <dbReference type="ARBA" id="ARBA00022729"/>
    </source>
</evidence>
<dbReference type="InterPro" id="IPR055355">
    <property type="entry name" value="ZP-C"/>
</dbReference>
<proteinExistence type="predicted"/>
<evidence type="ECO:0000313" key="7">
    <source>
        <dbReference type="EMBL" id="PFX34922.1"/>
    </source>
</evidence>
<feature type="transmembrane region" description="Helical" evidence="4">
    <location>
        <begin position="341"/>
        <end position="363"/>
    </location>
</feature>
<evidence type="ECO:0000256" key="4">
    <source>
        <dbReference type="SAM" id="Phobius"/>
    </source>
</evidence>
<dbReference type="Proteomes" id="UP000225706">
    <property type="component" value="Unassembled WGS sequence"/>
</dbReference>
<keyword evidence="4" id="KW-0472">Membrane</keyword>
<feature type="domain" description="ZP" evidence="6">
    <location>
        <begin position="30"/>
        <end position="290"/>
    </location>
</feature>
<dbReference type="InterPro" id="IPR001507">
    <property type="entry name" value="ZP_dom"/>
</dbReference>
<evidence type="ECO:0000256" key="3">
    <source>
        <dbReference type="SAM" id="MobiDB-lite"/>
    </source>
</evidence>
<dbReference type="PROSITE" id="PS51034">
    <property type="entry name" value="ZP_2"/>
    <property type="match status" value="1"/>
</dbReference>
<dbReference type="Pfam" id="PF00100">
    <property type="entry name" value="Zona_pellucida"/>
    <property type="match status" value="1"/>
</dbReference>
<feature type="region of interest" description="Disordered" evidence="3">
    <location>
        <begin position="318"/>
        <end position="337"/>
    </location>
</feature>
<protein>
    <submittedName>
        <fullName evidence="7">Zona pellucida-like domain-containing protein 1</fullName>
    </submittedName>
</protein>
<feature type="chain" id="PRO_5012563954" evidence="5">
    <location>
        <begin position="20"/>
        <end position="384"/>
    </location>
</feature>
<evidence type="ECO:0000259" key="6">
    <source>
        <dbReference type="PROSITE" id="PS51034"/>
    </source>
</evidence>
<keyword evidence="4" id="KW-1133">Transmembrane helix</keyword>
<dbReference type="PANTHER" id="PTHR14002">
    <property type="entry name" value="ENDOGLIN/TGF-BETA RECEPTOR TYPE III"/>
    <property type="match status" value="1"/>
</dbReference>
<keyword evidence="4" id="KW-0812">Transmembrane</keyword>
<accession>A0A2B4T2B8</accession>
<evidence type="ECO:0000256" key="5">
    <source>
        <dbReference type="SAM" id="SignalP"/>
    </source>
</evidence>
<keyword evidence="1 5" id="KW-0732">Signal</keyword>
<keyword evidence="2" id="KW-1015">Disulfide bond</keyword>